<comment type="similarity">
    <text evidence="1 4">Belongs to the phosphoglycerate mutase family. BPG-dependent PGAM subfamily.</text>
</comment>
<evidence type="ECO:0000256" key="3">
    <source>
        <dbReference type="ARBA" id="ARBA00023235"/>
    </source>
</evidence>
<feature type="binding site" evidence="4 6">
    <location>
        <begin position="21"/>
        <end position="22"/>
    </location>
    <ligand>
        <name>substrate</name>
    </ligand>
</feature>
<dbReference type="EC" id="5.4.2.11" evidence="4"/>
<comment type="catalytic activity">
    <reaction evidence="4">
        <text>(2R)-2-phosphoglycerate = (2R)-3-phosphoglycerate</text>
        <dbReference type="Rhea" id="RHEA:15901"/>
        <dbReference type="ChEBI" id="CHEBI:58272"/>
        <dbReference type="ChEBI" id="CHEBI:58289"/>
        <dbReference type="EC" id="5.4.2.11"/>
    </reaction>
</comment>
<evidence type="ECO:0000256" key="1">
    <source>
        <dbReference type="ARBA" id="ARBA00006717"/>
    </source>
</evidence>
<dbReference type="PIRSF" id="PIRSF000709">
    <property type="entry name" value="6PFK_2-Ptase"/>
    <property type="match status" value="1"/>
</dbReference>
<dbReference type="AlphaFoldDB" id="A0A1F5ISG5"/>
<protein>
    <recommendedName>
        <fullName evidence="4">2,3-bisphosphoglycerate-dependent phosphoglycerate mutase</fullName>
        <shortName evidence="4">BPG-dependent PGAM</shortName>
        <shortName evidence="4">PGAM</shortName>
        <shortName evidence="4">Phosphoglyceromutase</shortName>
        <shortName evidence="4">dPGM</shortName>
        <ecNumber evidence="4">5.4.2.11</ecNumber>
    </recommendedName>
</protein>
<dbReference type="GO" id="GO:0006096">
    <property type="term" value="P:glycolytic process"/>
    <property type="evidence" value="ECO:0007669"/>
    <property type="project" value="UniProtKB-UniRule"/>
</dbReference>
<evidence type="ECO:0000313" key="8">
    <source>
        <dbReference type="EMBL" id="OGE19295.1"/>
    </source>
</evidence>
<dbReference type="NCBIfam" id="TIGR01258">
    <property type="entry name" value="pgm_1"/>
    <property type="match status" value="2"/>
</dbReference>
<dbReference type="InterPro" id="IPR005952">
    <property type="entry name" value="Phosphogly_mut1"/>
</dbReference>
<dbReference type="HAMAP" id="MF_01039">
    <property type="entry name" value="PGAM_GpmA"/>
    <property type="match status" value="1"/>
</dbReference>
<feature type="active site" description="Tele-phosphohistidine intermediate" evidence="4 5">
    <location>
        <position position="9"/>
    </location>
</feature>
<feature type="binding site" evidence="4 6">
    <location>
        <begin position="112"/>
        <end position="113"/>
    </location>
    <ligand>
        <name>substrate</name>
    </ligand>
</feature>
<dbReference type="GO" id="GO:0004619">
    <property type="term" value="F:phosphoglycerate mutase activity"/>
    <property type="evidence" value="ECO:0007669"/>
    <property type="project" value="UniProtKB-UniRule"/>
</dbReference>
<comment type="pathway">
    <text evidence="4">Carbohydrate degradation; glycolysis; pyruvate from D-glyceraldehyde 3-phosphate: step 3/5.</text>
</comment>
<proteinExistence type="inferred from homology"/>
<sequence>MAKLVLVRHCQSTWNDVDAWTGLTDISLSKKGREKAKKIGNFLKDIPFDLSFTSALRRAQETLTEIKLTIGRGDLPVIEDPALNERDYGDLTGKNKPEMEKMYGEEQFLKWRRSWDYPIPNGESLKDVYGRVVPYYTEKILPELQNGKNILVVAHGNSLRALIKYLDGIPDTEIADLDLGFGKIFVYEIDKDGKISGKTIKEADIN</sequence>
<evidence type="ECO:0000256" key="2">
    <source>
        <dbReference type="ARBA" id="ARBA00023152"/>
    </source>
</evidence>
<gene>
    <name evidence="4" type="primary">gpmA</name>
    <name evidence="8" type="ORF">A2871_00375</name>
</gene>
<organism evidence="8 9">
    <name type="scientific">Candidatus Daviesbacteria bacterium RIFCSPHIGHO2_01_FULL_41_23</name>
    <dbReference type="NCBI Taxonomy" id="1797764"/>
    <lineage>
        <taxon>Bacteria</taxon>
        <taxon>Candidatus Daviesiibacteriota</taxon>
    </lineage>
</organism>
<dbReference type="UniPathway" id="UPA00109">
    <property type="reaction ID" value="UER00186"/>
</dbReference>
<dbReference type="InterPro" id="IPR029033">
    <property type="entry name" value="His_PPase_superfam"/>
</dbReference>
<reference evidence="8 9" key="1">
    <citation type="journal article" date="2016" name="Nat. Commun.">
        <title>Thousands of microbial genomes shed light on interconnected biogeochemical processes in an aquifer system.</title>
        <authorList>
            <person name="Anantharaman K."/>
            <person name="Brown C.T."/>
            <person name="Hug L.A."/>
            <person name="Sharon I."/>
            <person name="Castelle C.J."/>
            <person name="Probst A.J."/>
            <person name="Thomas B.C."/>
            <person name="Singh A."/>
            <person name="Wilkins M.J."/>
            <person name="Karaoz U."/>
            <person name="Brodie E.L."/>
            <person name="Williams K.H."/>
            <person name="Hubbard S.S."/>
            <person name="Banfield J.F."/>
        </authorList>
    </citation>
    <scope>NUCLEOTIDE SEQUENCE [LARGE SCALE GENOMIC DNA]</scope>
</reference>
<comment type="caution">
    <text evidence="4">Lacks conserved residue(s) required for the propagation of feature annotation.</text>
</comment>
<feature type="binding site" evidence="6">
    <location>
        <begin position="8"/>
        <end position="15"/>
    </location>
    <ligand>
        <name>substrate</name>
    </ligand>
</feature>
<feature type="binding site" evidence="4 6">
    <location>
        <position position="58"/>
    </location>
    <ligand>
        <name>substrate</name>
    </ligand>
</feature>
<dbReference type="SUPFAM" id="SSF53254">
    <property type="entry name" value="Phosphoglycerate mutase-like"/>
    <property type="match status" value="1"/>
</dbReference>
<evidence type="ECO:0000313" key="9">
    <source>
        <dbReference type="Proteomes" id="UP000176336"/>
    </source>
</evidence>
<dbReference type="PANTHER" id="PTHR11931">
    <property type="entry name" value="PHOSPHOGLYCERATE MUTASE"/>
    <property type="match status" value="1"/>
</dbReference>
<keyword evidence="3 4" id="KW-0413">Isomerase</keyword>
<name>A0A1F5ISG5_9BACT</name>
<dbReference type="Proteomes" id="UP000176336">
    <property type="component" value="Unassembled WGS sequence"/>
</dbReference>
<dbReference type="CDD" id="cd07067">
    <property type="entry name" value="HP_PGM_like"/>
    <property type="match status" value="1"/>
</dbReference>
<dbReference type="SMART" id="SM00855">
    <property type="entry name" value="PGAM"/>
    <property type="match status" value="1"/>
</dbReference>
<dbReference type="Gene3D" id="3.40.50.1240">
    <property type="entry name" value="Phosphoglycerate mutase-like"/>
    <property type="match status" value="1"/>
</dbReference>
<keyword evidence="2 4" id="KW-0324">Glycolysis</keyword>
<evidence type="ECO:0000256" key="6">
    <source>
        <dbReference type="PIRSR" id="PIRSR613078-2"/>
    </source>
</evidence>
<evidence type="ECO:0000256" key="5">
    <source>
        <dbReference type="PIRSR" id="PIRSR613078-1"/>
    </source>
</evidence>
<evidence type="ECO:0000256" key="7">
    <source>
        <dbReference type="PIRSR" id="PIRSR613078-3"/>
    </source>
</evidence>
<dbReference type="GO" id="GO:0006094">
    <property type="term" value="P:gluconeogenesis"/>
    <property type="evidence" value="ECO:0007669"/>
    <property type="project" value="UniProtKB-UniRule"/>
</dbReference>
<accession>A0A1F5ISG5</accession>
<dbReference type="Pfam" id="PF00300">
    <property type="entry name" value="His_Phos_1"/>
    <property type="match status" value="1"/>
</dbReference>
<comment type="caution">
    <text evidence="8">The sequence shown here is derived from an EMBL/GenBank/DDBJ whole genome shotgun (WGS) entry which is preliminary data.</text>
</comment>
<feature type="active site" description="Proton donor/acceptor" evidence="4 5">
    <location>
        <position position="85"/>
    </location>
</feature>
<dbReference type="EMBL" id="MFCR01000003">
    <property type="protein sequence ID" value="OGE19295.1"/>
    <property type="molecule type" value="Genomic_DNA"/>
</dbReference>
<comment type="function">
    <text evidence="4">Catalyzes the interconversion of 2-phosphoglycerate and 3-phosphoglycerate.</text>
</comment>
<feature type="binding site" evidence="4 6">
    <location>
        <begin position="85"/>
        <end position="88"/>
    </location>
    <ligand>
        <name>substrate</name>
    </ligand>
</feature>
<feature type="binding site" evidence="4 6">
    <location>
        <position position="96"/>
    </location>
    <ligand>
        <name>substrate</name>
    </ligand>
</feature>
<feature type="site" description="Transition state stabilizer" evidence="4 7">
    <location>
        <position position="155"/>
    </location>
</feature>
<keyword evidence="4" id="KW-0312">Gluconeogenesis</keyword>
<evidence type="ECO:0000256" key="4">
    <source>
        <dbReference type="HAMAP-Rule" id="MF_01039"/>
    </source>
</evidence>
<feature type="binding site" evidence="4 6">
    <location>
        <begin position="156"/>
        <end position="157"/>
    </location>
    <ligand>
        <name>substrate</name>
    </ligand>
</feature>
<dbReference type="InterPro" id="IPR013078">
    <property type="entry name" value="His_Pase_superF_clade-1"/>
</dbReference>